<evidence type="ECO:0000313" key="13">
    <source>
        <dbReference type="Proteomes" id="UP000275267"/>
    </source>
</evidence>
<dbReference type="Gene3D" id="3.40.50.12780">
    <property type="entry name" value="N-terminal domain of ligase-like"/>
    <property type="match status" value="2"/>
</dbReference>
<comment type="catalytic activity">
    <reaction evidence="8">
        <text>(E)-4-coumaroyl-AMP + CoA = (E)-4-coumaroyl-CoA + AMP + H(+)</text>
        <dbReference type="Rhea" id="RHEA:72423"/>
        <dbReference type="ChEBI" id="CHEBI:15378"/>
        <dbReference type="ChEBI" id="CHEBI:57287"/>
        <dbReference type="ChEBI" id="CHEBI:85008"/>
        <dbReference type="ChEBI" id="CHEBI:192348"/>
        <dbReference type="ChEBI" id="CHEBI:456215"/>
    </reaction>
    <physiologicalReaction direction="left-to-right" evidence="8">
        <dbReference type="Rhea" id="RHEA:72424"/>
    </physiologicalReaction>
</comment>
<evidence type="ECO:0000256" key="5">
    <source>
        <dbReference type="ARBA" id="ARBA00022741"/>
    </source>
</evidence>
<evidence type="ECO:0000256" key="10">
    <source>
        <dbReference type="SAM" id="MobiDB-lite"/>
    </source>
</evidence>
<sequence>MGSVPEDSAAAVFRSKLPDIEIPLGLSLQAYCFERLPEVSSRPCLIDGQTGVVHTYADVELLSRRAAAALRALGVGKGDVVMSLLRNCPEFAFVFLGAARLGAATTTANPFYTPHEIHRQAAAAGARVIVTEACAVDKVRAFAAERGVPVVSVDGNPGGCPRLRDLMDGAEPLAADEEVDPGDVVALPYSSGTTGMPKGVMLTHRSLVTSVAQQRKLRIRYGADVARGPCAHGLLAPSPNHPLPRPGEQRTTPDPPPRCPELPDRATATLPARHHLPGAARARASVDPPRHHLHRRERASAAEEEGAEEAAARSDPAAAAMATARATGGGTNGGAARRGPVAPGAAESSRGRQPPLLEPHRGPKRRRGGRRAGAGDGAAEGGWRREGEAAWIRPPPGRCSVDGENPNLYFSKDDVVLCVLPLFHIYSLNSVLLAGLRAGCAIVIMRKFEIGALVELVRAHGVTVAPFVPPIVVEIAKSPRVGAADLASIRMVMSGAAPMVKDFQDAFMAKIPNAVLGQGYGMTEAGPVLAMCLAFAKEPFEVKSGSCGTVVRNAELKIVDPDTGASLGRNQPGEICIRGDQIMKGLAIIKVPL</sequence>
<evidence type="ECO:0000259" key="11">
    <source>
        <dbReference type="Pfam" id="PF00501"/>
    </source>
</evidence>
<dbReference type="PROSITE" id="PS00455">
    <property type="entry name" value="AMP_BINDING"/>
    <property type="match status" value="1"/>
</dbReference>
<evidence type="ECO:0000256" key="6">
    <source>
        <dbReference type="ARBA" id="ARBA00022840"/>
    </source>
</evidence>
<dbReference type="EMBL" id="PQIB02000006">
    <property type="protein sequence ID" value="RLN13676.1"/>
    <property type="molecule type" value="Genomic_DNA"/>
</dbReference>
<feature type="domain" description="AMP-dependent synthetase/ligase" evidence="11">
    <location>
        <begin position="41"/>
        <end position="217"/>
    </location>
</feature>
<feature type="compositionally biased region" description="Low complexity" evidence="10">
    <location>
        <begin position="334"/>
        <end position="346"/>
    </location>
</feature>
<feature type="region of interest" description="Disordered" evidence="10">
    <location>
        <begin position="279"/>
        <end position="395"/>
    </location>
</feature>
<accession>A0A3L6S335</accession>
<keyword evidence="6" id="KW-0067">ATP-binding</keyword>
<evidence type="ECO:0000256" key="3">
    <source>
        <dbReference type="ARBA" id="ARBA00012959"/>
    </source>
</evidence>
<reference evidence="13" key="1">
    <citation type="journal article" date="2019" name="Nat. Commun.">
        <title>The genome of broomcorn millet.</title>
        <authorList>
            <person name="Zou C."/>
            <person name="Miki D."/>
            <person name="Li D."/>
            <person name="Tang Q."/>
            <person name="Xiao L."/>
            <person name="Rajput S."/>
            <person name="Deng P."/>
            <person name="Jia W."/>
            <person name="Huang R."/>
            <person name="Zhang M."/>
            <person name="Sun Y."/>
            <person name="Hu J."/>
            <person name="Fu X."/>
            <person name="Schnable P.S."/>
            <person name="Li F."/>
            <person name="Zhang H."/>
            <person name="Feng B."/>
            <person name="Zhu X."/>
            <person name="Liu R."/>
            <person name="Schnable J.C."/>
            <person name="Zhu J.-K."/>
            <person name="Zhang H."/>
        </authorList>
    </citation>
    <scope>NUCLEOTIDE SEQUENCE [LARGE SCALE GENOMIC DNA]</scope>
</reference>
<dbReference type="AlphaFoldDB" id="A0A3L6S335"/>
<dbReference type="OrthoDB" id="10253869at2759"/>
<evidence type="ECO:0000256" key="4">
    <source>
        <dbReference type="ARBA" id="ARBA00022598"/>
    </source>
</evidence>
<feature type="compositionally biased region" description="Gly residues" evidence="10">
    <location>
        <begin position="371"/>
        <end position="380"/>
    </location>
</feature>
<feature type="compositionally biased region" description="Low complexity" evidence="10">
    <location>
        <begin position="313"/>
        <end position="326"/>
    </location>
</feature>
<dbReference type="PANTHER" id="PTHR24096">
    <property type="entry name" value="LONG-CHAIN-FATTY-ACID--COA LIGASE"/>
    <property type="match status" value="1"/>
</dbReference>
<evidence type="ECO:0000256" key="7">
    <source>
        <dbReference type="ARBA" id="ARBA00034219"/>
    </source>
</evidence>
<dbReference type="InterPro" id="IPR000873">
    <property type="entry name" value="AMP-dep_synth/lig_dom"/>
</dbReference>
<organism evidence="12 13">
    <name type="scientific">Panicum miliaceum</name>
    <name type="common">Proso millet</name>
    <name type="synonym">Broomcorn millet</name>
    <dbReference type="NCBI Taxonomy" id="4540"/>
    <lineage>
        <taxon>Eukaryota</taxon>
        <taxon>Viridiplantae</taxon>
        <taxon>Streptophyta</taxon>
        <taxon>Embryophyta</taxon>
        <taxon>Tracheophyta</taxon>
        <taxon>Spermatophyta</taxon>
        <taxon>Magnoliopsida</taxon>
        <taxon>Liliopsida</taxon>
        <taxon>Poales</taxon>
        <taxon>Poaceae</taxon>
        <taxon>PACMAD clade</taxon>
        <taxon>Panicoideae</taxon>
        <taxon>Panicodae</taxon>
        <taxon>Paniceae</taxon>
        <taxon>Panicinae</taxon>
        <taxon>Panicum</taxon>
        <taxon>Panicum sect. Panicum</taxon>
    </lineage>
</organism>
<evidence type="ECO:0000313" key="12">
    <source>
        <dbReference type="EMBL" id="RLN13676.1"/>
    </source>
</evidence>
<comment type="catalytic activity">
    <reaction evidence="9">
        <text>(E)-4-coumarate + ATP + CoA = (E)-4-coumaroyl-CoA + AMP + diphosphate</text>
        <dbReference type="Rhea" id="RHEA:19641"/>
        <dbReference type="ChEBI" id="CHEBI:12876"/>
        <dbReference type="ChEBI" id="CHEBI:30616"/>
        <dbReference type="ChEBI" id="CHEBI:33019"/>
        <dbReference type="ChEBI" id="CHEBI:57287"/>
        <dbReference type="ChEBI" id="CHEBI:85008"/>
        <dbReference type="ChEBI" id="CHEBI:456215"/>
        <dbReference type="EC" id="6.2.1.12"/>
    </reaction>
    <physiologicalReaction direction="left-to-right" evidence="9">
        <dbReference type="Rhea" id="RHEA:19642"/>
    </physiologicalReaction>
</comment>
<evidence type="ECO:0000256" key="8">
    <source>
        <dbReference type="ARBA" id="ARBA00034223"/>
    </source>
</evidence>
<dbReference type="InterPro" id="IPR042099">
    <property type="entry name" value="ANL_N_sf"/>
</dbReference>
<feature type="domain" description="AMP-dependent synthetase/ligase" evidence="11">
    <location>
        <begin position="409"/>
        <end position="585"/>
    </location>
</feature>
<comment type="caution">
    <text evidence="12">The sequence shown here is derived from an EMBL/GenBank/DDBJ whole genome shotgun (WGS) entry which is preliminary data.</text>
</comment>
<name>A0A3L6S335_PANMI</name>
<keyword evidence="5" id="KW-0547">Nucleotide-binding</keyword>
<comment type="catalytic activity">
    <reaction evidence="7">
        <text>(E)-4-coumarate + ATP + H(+) = (E)-4-coumaroyl-AMP + diphosphate</text>
        <dbReference type="Rhea" id="RHEA:72419"/>
        <dbReference type="ChEBI" id="CHEBI:12876"/>
        <dbReference type="ChEBI" id="CHEBI:15378"/>
        <dbReference type="ChEBI" id="CHEBI:30616"/>
        <dbReference type="ChEBI" id="CHEBI:33019"/>
        <dbReference type="ChEBI" id="CHEBI:192348"/>
    </reaction>
    <physiologicalReaction direction="left-to-right" evidence="7">
        <dbReference type="Rhea" id="RHEA:72420"/>
    </physiologicalReaction>
</comment>
<comment type="cofactor">
    <cofactor evidence="1">
        <name>Mg(2+)</name>
        <dbReference type="ChEBI" id="CHEBI:18420"/>
    </cofactor>
</comment>
<evidence type="ECO:0000256" key="2">
    <source>
        <dbReference type="ARBA" id="ARBA00006432"/>
    </source>
</evidence>
<proteinExistence type="inferred from homology"/>
<dbReference type="GO" id="GO:0009698">
    <property type="term" value="P:phenylpropanoid metabolic process"/>
    <property type="evidence" value="ECO:0007669"/>
    <property type="project" value="UniProtKB-ARBA"/>
</dbReference>
<dbReference type="EC" id="6.2.1.12" evidence="3"/>
<comment type="similarity">
    <text evidence="2">Belongs to the ATP-dependent AMP-binding enzyme family.</text>
</comment>
<dbReference type="GO" id="GO:0016207">
    <property type="term" value="F:4-coumarate-CoA ligase activity"/>
    <property type="evidence" value="ECO:0007669"/>
    <property type="project" value="UniProtKB-EC"/>
</dbReference>
<dbReference type="Proteomes" id="UP000275267">
    <property type="component" value="Unassembled WGS sequence"/>
</dbReference>
<evidence type="ECO:0000256" key="1">
    <source>
        <dbReference type="ARBA" id="ARBA00001946"/>
    </source>
</evidence>
<gene>
    <name evidence="12" type="ORF">C2845_PM09G20500</name>
</gene>
<dbReference type="InterPro" id="IPR020845">
    <property type="entry name" value="AMP-binding_CS"/>
</dbReference>
<keyword evidence="13" id="KW-1185">Reference proteome</keyword>
<keyword evidence="4" id="KW-0436">Ligase</keyword>
<evidence type="ECO:0000256" key="9">
    <source>
        <dbReference type="ARBA" id="ARBA00034252"/>
    </source>
</evidence>
<feature type="region of interest" description="Disordered" evidence="10">
    <location>
        <begin position="232"/>
        <end position="265"/>
    </location>
</feature>
<dbReference type="GO" id="GO:0005524">
    <property type="term" value="F:ATP binding"/>
    <property type="evidence" value="ECO:0007669"/>
    <property type="project" value="UniProtKB-KW"/>
</dbReference>
<dbReference type="GO" id="GO:0106290">
    <property type="term" value="F:trans-cinnamate-CoA ligase activity"/>
    <property type="evidence" value="ECO:0007669"/>
    <property type="project" value="UniProtKB-ARBA"/>
</dbReference>
<dbReference type="STRING" id="4540.A0A3L6S335"/>
<dbReference type="Pfam" id="PF00501">
    <property type="entry name" value="AMP-binding"/>
    <property type="match status" value="2"/>
</dbReference>
<dbReference type="SUPFAM" id="SSF56801">
    <property type="entry name" value="Acetyl-CoA synthetase-like"/>
    <property type="match status" value="2"/>
</dbReference>
<dbReference type="PANTHER" id="PTHR24096:SF149">
    <property type="entry name" value="AMP-BINDING DOMAIN-CONTAINING PROTEIN-RELATED"/>
    <property type="match status" value="1"/>
</dbReference>
<protein>
    <recommendedName>
        <fullName evidence="3">4-coumarate--CoA ligase</fullName>
        <ecNumber evidence="3">6.2.1.12</ecNumber>
    </recommendedName>
</protein>